<dbReference type="EMBL" id="CP059491">
    <property type="protein sequence ID" value="QMT01249.1"/>
    <property type="molecule type" value="Genomic_DNA"/>
</dbReference>
<evidence type="ECO:0000256" key="2">
    <source>
        <dbReference type="ARBA" id="ARBA00023125"/>
    </source>
</evidence>
<feature type="domain" description="HTH gntR-type" evidence="5">
    <location>
        <begin position="23"/>
        <end position="89"/>
    </location>
</feature>
<dbReference type="InterPro" id="IPR008920">
    <property type="entry name" value="TF_FadR/GntR_C"/>
</dbReference>
<dbReference type="AlphaFoldDB" id="A0A7D7QWQ2"/>
<dbReference type="Proteomes" id="UP000515663">
    <property type="component" value="Chromosome"/>
</dbReference>
<dbReference type="SUPFAM" id="SSF46785">
    <property type="entry name" value="Winged helix' DNA-binding domain"/>
    <property type="match status" value="1"/>
</dbReference>
<sequence>MPREDLESVSGSGGAGEPGVDAGGAKGALYQVIRQEILAGNPPPGGALQEVALSSRHGVSRAPVRDALLRLEADGLVERGPRGAVVRVRTPDEIFDIYQVRIALEAEAVESAIRHATELDFARLALVHENAVAETDPARARQLHARWHRVLAAASRNDTICEVLERLNSQLATYETRSLAEPGNLTHSHDEHLQIIDAMGARDVVTARDLITRHLQRTRDVRVRALLYVEDESGVGSHLAD</sequence>
<name>A0A7D7QWQ2_9ACTN</name>
<dbReference type="PROSITE" id="PS50949">
    <property type="entry name" value="HTH_GNTR"/>
    <property type="match status" value="1"/>
</dbReference>
<dbReference type="Gene3D" id="1.10.10.10">
    <property type="entry name" value="Winged helix-like DNA-binding domain superfamily/Winged helix DNA-binding domain"/>
    <property type="match status" value="1"/>
</dbReference>
<dbReference type="Gene3D" id="1.20.120.530">
    <property type="entry name" value="GntR ligand-binding domain-like"/>
    <property type="match status" value="1"/>
</dbReference>
<evidence type="ECO:0000313" key="6">
    <source>
        <dbReference type="EMBL" id="QMT01249.1"/>
    </source>
</evidence>
<proteinExistence type="predicted"/>
<dbReference type="SUPFAM" id="SSF48008">
    <property type="entry name" value="GntR ligand-binding domain-like"/>
    <property type="match status" value="1"/>
</dbReference>
<dbReference type="PANTHER" id="PTHR43537">
    <property type="entry name" value="TRANSCRIPTIONAL REGULATOR, GNTR FAMILY"/>
    <property type="match status" value="1"/>
</dbReference>
<feature type="region of interest" description="Disordered" evidence="4">
    <location>
        <begin position="1"/>
        <end position="22"/>
    </location>
</feature>
<dbReference type="RefSeq" id="WP_219850047.1">
    <property type="nucleotide sequence ID" value="NZ_CP059491.1"/>
</dbReference>
<dbReference type="Pfam" id="PF00392">
    <property type="entry name" value="GntR"/>
    <property type="match status" value="1"/>
</dbReference>
<protein>
    <submittedName>
        <fullName evidence="6">GntR family transcriptional regulator</fullName>
    </submittedName>
</protein>
<evidence type="ECO:0000256" key="4">
    <source>
        <dbReference type="SAM" id="MobiDB-lite"/>
    </source>
</evidence>
<dbReference type="InterPro" id="IPR000524">
    <property type="entry name" value="Tscrpt_reg_HTH_GntR"/>
</dbReference>
<evidence type="ECO:0000313" key="7">
    <source>
        <dbReference type="Proteomes" id="UP000515663"/>
    </source>
</evidence>
<evidence type="ECO:0000256" key="1">
    <source>
        <dbReference type="ARBA" id="ARBA00023015"/>
    </source>
</evidence>
<organism evidence="6 7">
    <name type="scientific">Gordonia jinghuaiqii</name>
    <dbReference type="NCBI Taxonomy" id="2758710"/>
    <lineage>
        <taxon>Bacteria</taxon>
        <taxon>Bacillati</taxon>
        <taxon>Actinomycetota</taxon>
        <taxon>Actinomycetes</taxon>
        <taxon>Mycobacteriales</taxon>
        <taxon>Gordoniaceae</taxon>
        <taxon>Gordonia</taxon>
    </lineage>
</organism>
<reference evidence="7" key="1">
    <citation type="submission" date="2020-07" db="EMBL/GenBank/DDBJ databases">
        <title>novel species isolated from the respiratory tract of Marmot.</title>
        <authorList>
            <person name="Zhang G."/>
        </authorList>
    </citation>
    <scope>NUCLEOTIDE SEQUENCE [LARGE SCALE GENOMIC DNA]</scope>
    <source>
        <strain evidence="7">686</strain>
    </source>
</reference>
<dbReference type="InterPro" id="IPR036388">
    <property type="entry name" value="WH-like_DNA-bd_sf"/>
</dbReference>
<keyword evidence="7" id="KW-1185">Reference proteome</keyword>
<dbReference type="InterPro" id="IPR036390">
    <property type="entry name" value="WH_DNA-bd_sf"/>
</dbReference>
<keyword evidence="2" id="KW-0238">DNA-binding</keyword>
<evidence type="ECO:0000259" key="5">
    <source>
        <dbReference type="PROSITE" id="PS50949"/>
    </source>
</evidence>
<dbReference type="SMART" id="SM00895">
    <property type="entry name" value="FCD"/>
    <property type="match status" value="1"/>
</dbReference>
<dbReference type="Pfam" id="PF07729">
    <property type="entry name" value="FCD"/>
    <property type="match status" value="1"/>
</dbReference>
<dbReference type="GO" id="GO:0003677">
    <property type="term" value="F:DNA binding"/>
    <property type="evidence" value="ECO:0007669"/>
    <property type="project" value="UniProtKB-KW"/>
</dbReference>
<gene>
    <name evidence="6" type="ORF">H1R19_20785</name>
</gene>
<keyword evidence="1" id="KW-0805">Transcription regulation</keyword>
<evidence type="ECO:0000256" key="3">
    <source>
        <dbReference type="ARBA" id="ARBA00023163"/>
    </source>
</evidence>
<dbReference type="GO" id="GO:0003700">
    <property type="term" value="F:DNA-binding transcription factor activity"/>
    <property type="evidence" value="ECO:0007669"/>
    <property type="project" value="InterPro"/>
</dbReference>
<keyword evidence="3" id="KW-0804">Transcription</keyword>
<feature type="compositionally biased region" description="Gly residues" evidence="4">
    <location>
        <begin position="11"/>
        <end position="22"/>
    </location>
</feature>
<dbReference type="KEGG" id="gji:H1R19_20785"/>
<dbReference type="CDD" id="cd07377">
    <property type="entry name" value="WHTH_GntR"/>
    <property type="match status" value="1"/>
</dbReference>
<dbReference type="SMART" id="SM00345">
    <property type="entry name" value="HTH_GNTR"/>
    <property type="match status" value="1"/>
</dbReference>
<accession>A0A7D7QWQ2</accession>
<dbReference type="InterPro" id="IPR011711">
    <property type="entry name" value="GntR_C"/>
</dbReference>
<dbReference type="PANTHER" id="PTHR43537:SF5">
    <property type="entry name" value="UXU OPERON TRANSCRIPTIONAL REGULATOR"/>
    <property type="match status" value="1"/>
</dbReference>